<keyword evidence="8" id="KW-0863">Zinc-finger</keyword>
<evidence type="ECO:0000259" key="18">
    <source>
        <dbReference type="PROSITE" id="PS50081"/>
    </source>
</evidence>
<proteinExistence type="inferred from homology"/>
<evidence type="ECO:0000256" key="8">
    <source>
        <dbReference type="ARBA" id="ARBA00022771"/>
    </source>
</evidence>
<keyword evidence="12" id="KW-0443">Lipid metabolism</keyword>
<dbReference type="Pfam" id="PF00609">
    <property type="entry name" value="DAGK_acc"/>
    <property type="match status" value="1"/>
</dbReference>
<evidence type="ECO:0000256" key="5">
    <source>
        <dbReference type="ARBA" id="ARBA00022723"/>
    </source>
</evidence>
<dbReference type="GO" id="GO:0007200">
    <property type="term" value="P:phospholipase C-activating G protein-coupled receptor signaling pathway"/>
    <property type="evidence" value="ECO:0007669"/>
    <property type="project" value="InterPro"/>
</dbReference>
<reference evidence="20" key="1">
    <citation type="submission" date="2025-08" db="UniProtKB">
        <authorList>
            <consortium name="Ensembl"/>
        </authorList>
    </citation>
    <scope>IDENTIFICATION</scope>
</reference>
<feature type="region of interest" description="Disordered" evidence="17">
    <location>
        <begin position="774"/>
        <end position="802"/>
    </location>
</feature>
<feature type="domain" description="Phorbol-ester/DAG-type" evidence="18">
    <location>
        <begin position="120"/>
        <end position="167"/>
    </location>
</feature>
<dbReference type="GO" id="GO:0008270">
    <property type="term" value="F:zinc ion binding"/>
    <property type="evidence" value="ECO:0007669"/>
    <property type="project" value="UniProtKB-KW"/>
</dbReference>
<dbReference type="FunFam" id="3.30.60.20:FF:000002">
    <property type="entry name" value="Diacylglycerol kinase"/>
    <property type="match status" value="1"/>
</dbReference>
<keyword evidence="7 16" id="KW-0547">Nucleotide-binding</keyword>
<dbReference type="Gene3D" id="3.40.50.10330">
    <property type="entry name" value="Probable inorganic polyphosphate/atp-NAD kinase, domain 1"/>
    <property type="match status" value="1"/>
</dbReference>
<evidence type="ECO:0000256" key="15">
    <source>
        <dbReference type="ARBA" id="ARBA00060536"/>
    </source>
</evidence>
<dbReference type="GO" id="GO:0046486">
    <property type="term" value="P:glycerolipid metabolic process"/>
    <property type="evidence" value="ECO:0007669"/>
    <property type="project" value="UniProtKB-UniPathway"/>
</dbReference>
<dbReference type="Pfam" id="PF00130">
    <property type="entry name" value="C1_1"/>
    <property type="match status" value="2"/>
</dbReference>
<evidence type="ECO:0000256" key="2">
    <source>
        <dbReference type="ARBA" id="ARBA00005175"/>
    </source>
</evidence>
<dbReference type="InterPro" id="IPR000756">
    <property type="entry name" value="Diacylglycerol_kin_accessory"/>
</dbReference>
<evidence type="ECO:0000313" key="20">
    <source>
        <dbReference type="Ensembl" id="ENSCCRP00015021745.1"/>
    </source>
</evidence>
<keyword evidence="10" id="KW-0862">Zinc</keyword>
<evidence type="ECO:0000259" key="19">
    <source>
        <dbReference type="PROSITE" id="PS50146"/>
    </source>
</evidence>
<dbReference type="InterPro" id="IPR020454">
    <property type="entry name" value="DAG/PE-bd"/>
</dbReference>
<comment type="similarity">
    <text evidence="3 16">Belongs to the eukaryotic diacylglycerol kinase family.</text>
</comment>
<evidence type="ECO:0000256" key="3">
    <source>
        <dbReference type="ARBA" id="ARBA00009280"/>
    </source>
</evidence>
<dbReference type="PANTHER" id="PTHR11255">
    <property type="entry name" value="DIACYLGLYCEROL KINASE"/>
    <property type="match status" value="1"/>
</dbReference>
<dbReference type="InterPro" id="IPR001206">
    <property type="entry name" value="Diacylglycerol_kinase_cat_dom"/>
</dbReference>
<feature type="region of interest" description="Disordered" evidence="17">
    <location>
        <begin position="1"/>
        <end position="52"/>
    </location>
</feature>
<keyword evidence="13" id="KW-0472">Membrane</keyword>
<dbReference type="Proteomes" id="UP000694700">
    <property type="component" value="Unplaced"/>
</dbReference>
<comment type="pathway">
    <text evidence="15">Glycerolipid metabolism.</text>
</comment>
<keyword evidence="5" id="KW-0479">Metal-binding</keyword>
<dbReference type="InterPro" id="IPR017438">
    <property type="entry name" value="ATP-NAD_kinase_N"/>
</dbReference>
<dbReference type="SUPFAM" id="SSF111331">
    <property type="entry name" value="NAD kinase/diacylglycerol kinase-like"/>
    <property type="match status" value="1"/>
</dbReference>
<dbReference type="InterPro" id="IPR002219">
    <property type="entry name" value="PKC_DAG/PE"/>
</dbReference>
<dbReference type="Pfam" id="PF24099">
    <property type="entry name" value="RBD_DGKtheta"/>
    <property type="match status" value="1"/>
</dbReference>
<dbReference type="GO" id="GO:0004143">
    <property type="term" value="F:ATP-dependent diacylglycerol kinase activity"/>
    <property type="evidence" value="ECO:0007669"/>
    <property type="project" value="UniProtKB-EC"/>
</dbReference>
<evidence type="ECO:0000256" key="6">
    <source>
        <dbReference type="ARBA" id="ARBA00022737"/>
    </source>
</evidence>
<evidence type="ECO:0000256" key="16">
    <source>
        <dbReference type="RuleBase" id="RU361128"/>
    </source>
</evidence>
<organism evidence="20 21">
    <name type="scientific">Cyprinus carpio</name>
    <name type="common">Common carp</name>
    <dbReference type="NCBI Taxonomy" id="7962"/>
    <lineage>
        <taxon>Eukaryota</taxon>
        <taxon>Metazoa</taxon>
        <taxon>Chordata</taxon>
        <taxon>Craniata</taxon>
        <taxon>Vertebrata</taxon>
        <taxon>Euteleostomi</taxon>
        <taxon>Actinopterygii</taxon>
        <taxon>Neopterygii</taxon>
        <taxon>Teleostei</taxon>
        <taxon>Ostariophysi</taxon>
        <taxon>Cypriniformes</taxon>
        <taxon>Cyprinidae</taxon>
        <taxon>Cyprininae</taxon>
        <taxon>Cyprinus</taxon>
    </lineage>
</organism>
<dbReference type="PROSITE" id="PS50081">
    <property type="entry name" value="ZF_DAG_PE_2"/>
    <property type="match status" value="3"/>
</dbReference>
<comment type="pathway">
    <text evidence="2">Lipid metabolism; glycerolipid metabolism.</text>
</comment>
<feature type="compositionally biased region" description="Polar residues" evidence="17">
    <location>
        <begin position="793"/>
        <end position="802"/>
    </location>
</feature>
<evidence type="ECO:0000313" key="21">
    <source>
        <dbReference type="Proteomes" id="UP000694700"/>
    </source>
</evidence>
<keyword evidence="4 16" id="KW-0808">Transferase</keyword>
<dbReference type="PANTHER" id="PTHR11255:SF54">
    <property type="entry name" value="DIACYLGLYCEROL KINASE THETA"/>
    <property type="match status" value="1"/>
</dbReference>
<evidence type="ECO:0000256" key="4">
    <source>
        <dbReference type="ARBA" id="ARBA00022679"/>
    </source>
</evidence>
<accession>A0A8C1TH42</accession>
<feature type="compositionally biased region" description="Low complexity" evidence="17">
    <location>
        <begin position="8"/>
        <end position="17"/>
    </location>
</feature>
<feature type="compositionally biased region" description="Polar residues" evidence="17">
    <location>
        <begin position="279"/>
        <end position="300"/>
    </location>
</feature>
<keyword evidence="9 16" id="KW-0418">Kinase</keyword>
<dbReference type="SUPFAM" id="SSF57889">
    <property type="entry name" value="Cysteine-rich domain"/>
    <property type="match status" value="2"/>
</dbReference>
<sequence>KLVCMFPSGRSSTTGGSYRQMADGGRVKHDSSSSSPGPRRIRTQQSPGSKARYSVNAPGHCFRRVTLTKPTFCHHCSDFIWGIVGFVCEVCNFMSHEKCLKHVRTVCSCMAPTQVRVPVAHCFGPAGQKKRFCCVCRKHLEGSSALRCEVCELHVHSDCGPFSVSDCRVCHQDGGQDIDMYQHHWREGNMSSGARCEVCRRTCSSSDTLAGMRCEWCGVTAHASCYIIIPPECGMGRLRNMILHPSCVRICSRNFSKMHCYRISENSQHSEMDNLDGVDTQSPVTSKETQSTGSPETGKQTLKVFDGDDAAKRNQFRLVSIPRIIKNEEVVEASLRAFYIPDEPQDYELQSYSQQGLFTDDIINRNGTPDNKPIFKDTVSDSWLLRSKPREVEVVKIYLVQRQVLGGQEILLDKLQEIRKTSLRQMNQTRFYIEESRNRVAQVNLLLGGFPTQLDREEYTHLLSEHLAVKSESVSAVLFSGAVVLQISCFSEAERIYMLAKDTSISGKQLYSLVIPEIMQSKLAKGSCPLLVFVNPKSGGLKGREILYSFRKLLNPHQVFELTSGGPLPGLHTFRDVPHFRILVCGGDGTVGWVLGVLESIRHKITCREPAISIIPMGTGNDLARVLRWGPGYSGEDPYNILLSVDEAEEVQMDRWTILLDAQEMTEDGEVNGFLEPPKIVHMNNYFGLGIDAELSLDFHHAREEDPDKFNSRFHNKGGQVQSGLRSGIRLAQGSYIRISVNKPIPVQVDGEPWIQSPGQIIISAAGPTVCMLRKSKTKQKKQSGSLKEGRSDSSAPSDGGQ</sequence>
<dbReference type="EC" id="2.7.1.107" evidence="16"/>
<feature type="region of interest" description="Disordered" evidence="17">
    <location>
        <begin position="271"/>
        <end position="304"/>
    </location>
</feature>
<feature type="domain" description="DAGKc" evidence="19">
    <location>
        <begin position="525"/>
        <end position="662"/>
    </location>
</feature>
<dbReference type="CDD" id="cd20804">
    <property type="entry name" value="C1_DGKtheta_typeV_rpt2"/>
    <property type="match status" value="1"/>
</dbReference>
<dbReference type="SMART" id="SM00109">
    <property type="entry name" value="C1"/>
    <property type="match status" value="3"/>
</dbReference>
<evidence type="ECO:0000256" key="7">
    <source>
        <dbReference type="ARBA" id="ARBA00022741"/>
    </source>
</evidence>
<keyword evidence="6" id="KW-0677">Repeat</keyword>
<protein>
    <recommendedName>
        <fullName evidence="16">Diacylglycerol kinase</fullName>
        <shortName evidence="16">DAG kinase</shortName>
        <ecNumber evidence="16">2.7.1.107</ecNumber>
    </recommendedName>
</protein>
<dbReference type="SMART" id="SM00046">
    <property type="entry name" value="DAGKc"/>
    <property type="match status" value="1"/>
</dbReference>
<dbReference type="FunFam" id="3.30.60.20:FF:000053">
    <property type="entry name" value="Diacylglycerol kinase"/>
    <property type="match status" value="1"/>
</dbReference>
<evidence type="ECO:0000256" key="13">
    <source>
        <dbReference type="ARBA" id="ARBA00023136"/>
    </source>
</evidence>
<evidence type="ECO:0000256" key="11">
    <source>
        <dbReference type="ARBA" id="ARBA00022840"/>
    </source>
</evidence>
<comment type="subcellular location">
    <subcellularLocation>
        <location evidence="1">Membrane</location>
    </subcellularLocation>
</comment>
<dbReference type="Pfam" id="PF00781">
    <property type="entry name" value="DAGK_cat"/>
    <property type="match status" value="1"/>
</dbReference>
<evidence type="ECO:0000256" key="14">
    <source>
        <dbReference type="ARBA" id="ARBA00023371"/>
    </source>
</evidence>
<dbReference type="AlphaFoldDB" id="A0A8C1TH42"/>
<dbReference type="InterPro" id="IPR046349">
    <property type="entry name" value="C1-like_sf"/>
</dbReference>
<dbReference type="Gene3D" id="3.30.60.20">
    <property type="match status" value="2"/>
</dbReference>
<dbReference type="FunFam" id="3.40.50.10330:FF:000012">
    <property type="entry name" value="Diacylglycerol kinase"/>
    <property type="match status" value="1"/>
</dbReference>
<evidence type="ECO:0000256" key="1">
    <source>
        <dbReference type="ARBA" id="ARBA00004370"/>
    </source>
</evidence>
<evidence type="ECO:0000256" key="9">
    <source>
        <dbReference type="ARBA" id="ARBA00022777"/>
    </source>
</evidence>
<dbReference type="Ensembl" id="ENSCCRT00015022545.1">
    <property type="protein sequence ID" value="ENSCCRP00015021745.1"/>
    <property type="gene ID" value="ENSCCRG00015009371.1"/>
</dbReference>
<dbReference type="CDD" id="cd17111">
    <property type="entry name" value="RA1_DAGK-theta"/>
    <property type="match status" value="1"/>
</dbReference>
<dbReference type="CDD" id="cd20854">
    <property type="entry name" value="C1_DGKtheta_typeV_rpt3"/>
    <property type="match status" value="1"/>
</dbReference>
<dbReference type="InterPro" id="IPR037607">
    <property type="entry name" value="DGK"/>
</dbReference>
<dbReference type="InterPro" id="IPR056392">
    <property type="entry name" value="DGKtheta_RBD"/>
</dbReference>
<dbReference type="GO" id="GO:0016020">
    <property type="term" value="C:membrane"/>
    <property type="evidence" value="ECO:0007669"/>
    <property type="project" value="UniProtKB-SubCell"/>
</dbReference>
<keyword evidence="11 16" id="KW-0067">ATP-binding</keyword>
<dbReference type="GO" id="GO:0005524">
    <property type="term" value="F:ATP binding"/>
    <property type="evidence" value="ECO:0007669"/>
    <property type="project" value="UniProtKB-KW"/>
</dbReference>
<feature type="domain" description="Phorbol-ester/DAG-type" evidence="18">
    <location>
        <begin position="59"/>
        <end position="107"/>
    </location>
</feature>
<evidence type="ECO:0000256" key="12">
    <source>
        <dbReference type="ARBA" id="ARBA00023098"/>
    </source>
</evidence>
<dbReference type="UniPathway" id="UPA00230"/>
<dbReference type="PROSITE" id="PS50146">
    <property type="entry name" value="DAGK"/>
    <property type="match status" value="1"/>
</dbReference>
<dbReference type="CDD" id="cd20803">
    <property type="entry name" value="C1_DGKtheta_typeV_rpt1"/>
    <property type="match status" value="1"/>
</dbReference>
<dbReference type="PROSITE" id="PS00479">
    <property type="entry name" value="ZF_DAG_PE_1"/>
    <property type="match status" value="2"/>
</dbReference>
<evidence type="ECO:0000256" key="10">
    <source>
        <dbReference type="ARBA" id="ARBA00022833"/>
    </source>
</evidence>
<dbReference type="SMART" id="SM00045">
    <property type="entry name" value="DAGKa"/>
    <property type="match status" value="1"/>
</dbReference>
<evidence type="ECO:0000256" key="17">
    <source>
        <dbReference type="SAM" id="MobiDB-lite"/>
    </source>
</evidence>
<dbReference type="PRINTS" id="PR00008">
    <property type="entry name" value="DAGPEDOMAIN"/>
</dbReference>
<comment type="catalytic activity">
    <reaction evidence="16">
        <text>a 1,2-diacyl-sn-glycerol + ATP = a 1,2-diacyl-sn-glycero-3-phosphate + ADP + H(+)</text>
        <dbReference type="Rhea" id="RHEA:10272"/>
        <dbReference type="ChEBI" id="CHEBI:15378"/>
        <dbReference type="ChEBI" id="CHEBI:17815"/>
        <dbReference type="ChEBI" id="CHEBI:30616"/>
        <dbReference type="ChEBI" id="CHEBI:58608"/>
        <dbReference type="ChEBI" id="CHEBI:456216"/>
        <dbReference type="EC" id="2.7.1.107"/>
    </reaction>
</comment>
<name>A0A8C1TH42_CYPCA</name>
<feature type="domain" description="Phorbol-ester/DAG-type" evidence="18">
    <location>
        <begin position="182"/>
        <end position="233"/>
    </location>
</feature>
<comment type="catalytic activity">
    <reaction evidence="14">
        <text>1,2-di-(9Z-octadecenoyl)-sn-glycerol + ATP = 1,2-di-(9Z-octadecenoyl)-sn-glycero-3-phosphate + ADP + H(+)</text>
        <dbReference type="Rhea" id="RHEA:40327"/>
        <dbReference type="ChEBI" id="CHEBI:15378"/>
        <dbReference type="ChEBI" id="CHEBI:30616"/>
        <dbReference type="ChEBI" id="CHEBI:52333"/>
        <dbReference type="ChEBI" id="CHEBI:74546"/>
        <dbReference type="ChEBI" id="CHEBI:456216"/>
    </reaction>
    <physiologicalReaction direction="left-to-right" evidence="14">
        <dbReference type="Rhea" id="RHEA:40328"/>
    </physiologicalReaction>
</comment>
<dbReference type="InterPro" id="IPR016064">
    <property type="entry name" value="NAD/diacylglycerol_kinase_sf"/>
</dbReference>